<keyword evidence="8" id="KW-1185">Reference proteome</keyword>
<sequence length="1292" mass="145585">MSWFDTAGLTSFAKSALSTAQKTIDKALDIQEENSKKPEKKQPKKGGTESFFEAFGLNDKPSTSKSSQSETTENEIVSSEPGSSQQDIAPAAEGPTYWGDTWGSFFEIPGQSPSRSTPTVSEPVKTKPPIDNKVKQDTAVLFQPHSARSFPNDSHPSQILADTQSREKESKSSNVPESKPTFEDSSTATPAIEDSLKVEPVIETSPKAIPYLQKADVFGDNNKEVVTEQPSSDIASIANDQEVNKSNLPCLSTEKLDVKTSTLNEPGCDNSPSHSPVDISNPVPDNNHDMTACELKIDVPKAKYVDESDSKEIVLPISPPETKEGNTKCDTQHIWGKDISESTMVISSSCLPHLDSSKSNLVGDGSYDNSSSTLVIPDLPITVSQTVVNWECCALDDNSNDLYAVNENESSAFLVSNGQSNENNSSPFHAISVDSFNNNEEGWSEANPTNSMMISESQHSSSGEKDSHHSDGSSNSSKDDDDTDTAEIKEYDSKSTSSSGSHTTSSSFVKCSPEENDNHSQRVNSPVSTIASDRSDVAKQESEHTYSGDENETTTSSDIEILSPPNGENCDRNSSPLKHIWLNRPIRIRRSESPTSDSSKDSLMPVVNELEELGYEDERNSTILYDDKDPDCHKDYGDSSDIGMLIKKQDELQTILDAREKKIIELSKENIELQENEQRLKNLMQKMRVEQAKESRDITSLTREFTQKLSLVEGQLKEAIKDRDHLHHELSEAKQELGKRILATDFEEVIKEKDQQIKELTEEGQKLAKKELTHTTIIKKLRVKENEMDRTIKSQTERLEETSKEVERLRISIGAKEEQEKKHIDVIRNLNNAVKKLEKELTTLKSDSEDNLEKQHSLKKSLDSTYKEYTDLQRLYAIKETEVEELKSSLELKAKEDFQLKLENANKESAREKEMLVSEMQQLRYTISRSQEEANHREKMFKNEIAGLQKRLQEADERNEDLTKNMSSTTRPLVRQIENLQATFTTQTISWEKIEKNLTDRLSEAQNQAALISEKERAATERYLEYQSKLTVLESQNSTLRQEKLKLSAEVEALKTEIVMLEENKSRETYTLEKVKQNHNSEVTKLKQEKLSLESTMTTCLEQLDVEKKKVRRLEEEIKIKDARALILSGSSPCPSPTGSARSSVSSLHNWTHDDIHEYGASTPVNNYRMSVYDSLRLGSGSSLLENLQSQLKQREGEILQLQSEIAKLEQVKESMTRELVQLSEQNEKLEKRVDNLEATEKEFKDLDQKYNTLLQMYGEKVEETEELQLDLADVKSMYKAQIEELLTKNKT</sequence>
<evidence type="ECO:0000313" key="7">
    <source>
        <dbReference type="EMBL" id="KAG8201917.1"/>
    </source>
</evidence>
<feature type="compositionally biased region" description="Basic and acidic residues" evidence="5">
    <location>
        <begin position="462"/>
        <end position="471"/>
    </location>
</feature>
<evidence type="ECO:0000313" key="8">
    <source>
        <dbReference type="Proteomes" id="UP000827092"/>
    </source>
</evidence>
<dbReference type="InterPro" id="IPR052602">
    <property type="entry name" value="Growth_transcription_reg"/>
</dbReference>
<dbReference type="InterPro" id="IPR022092">
    <property type="entry name" value="TMF_DNA-bd"/>
</dbReference>
<dbReference type="Pfam" id="PF12325">
    <property type="entry name" value="TMF_TATA_bd"/>
    <property type="match status" value="1"/>
</dbReference>
<dbReference type="PANTHER" id="PTHR46515:SF1">
    <property type="entry name" value="TATA ELEMENT MODULATORY FACTOR"/>
    <property type="match status" value="1"/>
</dbReference>
<keyword evidence="2" id="KW-0333">Golgi apparatus</keyword>
<dbReference type="PANTHER" id="PTHR46515">
    <property type="entry name" value="TATA ELEMENT MODULATORY FACTOR TMF1"/>
    <property type="match status" value="1"/>
</dbReference>
<feature type="compositionally biased region" description="Polar residues" evidence="5">
    <location>
        <begin position="439"/>
        <end position="450"/>
    </location>
</feature>
<feature type="coiled-coil region" evidence="4">
    <location>
        <begin position="1185"/>
        <end position="1257"/>
    </location>
</feature>
<protein>
    <recommendedName>
        <fullName evidence="6">TATA element modulatory factor 1 TATA binding domain-containing protein</fullName>
    </recommendedName>
</protein>
<feature type="compositionally biased region" description="Basic and acidic residues" evidence="5">
    <location>
        <begin position="533"/>
        <end position="547"/>
    </location>
</feature>
<proteinExistence type="predicted"/>
<feature type="coiled-coil region" evidence="4">
    <location>
        <begin position="656"/>
        <end position="965"/>
    </location>
</feature>
<feature type="domain" description="TATA element modulatory factor 1 TATA binding" evidence="6">
    <location>
        <begin position="1179"/>
        <end position="1286"/>
    </location>
</feature>
<evidence type="ECO:0000256" key="1">
    <source>
        <dbReference type="ARBA" id="ARBA00004555"/>
    </source>
</evidence>
<dbReference type="GO" id="GO:0005794">
    <property type="term" value="C:Golgi apparatus"/>
    <property type="evidence" value="ECO:0007669"/>
    <property type="project" value="UniProtKB-SubCell"/>
</dbReference>
<feature type="compositionally biased region" description="Polar residues" evidence="5">
    <location>
        <begin position="76"/>
        <end position="87"/>
    </location>
</feature>
<feature type="coiled-coil region" evidence="4">
    <location>
        <begin position="995"/>
        <end position="1124"/>
    </location>
</feature>
<feature type="compositionally biased region" description="Polar residues" evidence="5">
    <location>
        <begin position="521"/>
        <end position="532"/>
    </location>
</feature>
<comment type="subcellular location">
    <subcellularLocation>
        <location evidence="1">Golgi apparatus</location>
    </subcellularLocation>
</comment>
<dbReference type="EMBL" id="JAFNEN010000002">
    <property type="protein sequence ID" value="KAG8201917.1"/>
    <property type="molecule type" value="Genomic_DNA"/>
</dbReference>
<feature type="compositionally biased region" description="Low complexity" evidence="5">
    <location>
        <begin position="451"/>
        <end position="461"/>
    </location>
</feature>
<feature type="region of interest" description="Disordered" evidence="5">
    <location>
        <begin position="28"/>
        <end position="196"/>
    </location>
</feature>
<organism evidence="7 8">
    <name type="scientific">Oedothorax gibbosus</name>
    <dbReference type="NCBI Taxonomy" id="931172"/>
    <lineage>
        <taxon>Eukaryota</taxon>
        <taxon>Metazoa</taxon>
        <taxon>Ecdysozoa</taxon>
        <taxon>Arthropoda</taxon>
        <taxon>Chelicerata</taxon>
        <taxon>Arachnida</taxon>
        <taxon>Araneae</taxon>
        <taxon>Araneomorphae</taxon>
        <taxon>Entelegynae</taxon>
        <taxon>Araneoidea</taxon>
        <taxon>Linyphiidae</taxon>
        <taxon>Erigoninae</taxon>
        <taxon>Oedothorax</taxon>
    </lineage>
</organism>
<comment type="caution">
    <text evidence="7">The sequence shown here is derived from an EMBL/GenBank/DDBJ whole genome shotgun (WGS) entry which is preliminary data.</text>
</comment>
<gene>
    <name evidence="7" type="ORF">JTE90_027394</name>
</gene>
<feature type="compositionally biased region" description="Basic and acidic residues" evidence="5">
    <location>
        <begin position="28"/>
        <end position="41"/>
    </location>
</feature>
<feature type="compositionally biased region" description="Low complexity" evidence="5">
    <location>
        <begin position="63"/>
        <end position="75"/>
    </location>
</feature>
<feature type="compositionally biased region" description="Low complexity" evidence="5">
    <location>
        <begin position="494"/>
        <end position="507"/>
    </location>
</feature>
<evidence type="ECO:0000256" key="4">
    <source>
        <dbReference type="SAM" id="Coils"/>
    </source>
</evidence>
<accession>A0AAV6W2W7</accession>
<evidence type="ECO:0000256" key="5">
    <source>
        <dbReference type="SAM" id="MobiDB-lite"/>
    </source>
</evidence>
<dbReference type="GO" id="GO:0005783">
    <property type="term" value="C:endoplasmic reticulum"/>
    <property type="evidence" value="ECO:0007669"/>
    <property type="project" value="TreeGrafter"/>
</dbReference>
<evidence type="ECO:0000256" key="2">
    <source>
        <dbReference type="ARBA" id="ARBA00023034"/>
    </source>
</evidence>
<keyword evidence="3 4" id="KW-0175">Coiled coil</keyword>
<feature type="compositionally biased region" description="Polar residues" evidence="5">
    <location>
        <begin position="149"/>
        <end position="163"/>
    </location>
</feature>
<dbReference type="Pfam" id="PF12329">
    <property type="entry name" value="TMF_DNA_bd"/>
    <property type="match status" value="1"/>
</dbReference>
<dbReference type="InterPro" id="IPR022091">
    <property type="entry name" value="TMF_TATA-bd"/>
</dbReference>
<reference evidence="7 8" key="1">
    <citation type="journal article" date="2022" name="Nat. Ecol. Evol.">
        <title>A masculinizing supergene underlies an exaggerated male reproductive morph in a spider.</title>
        <authorList>
            <person name="Hendrickx F."/>
            <person name="De Corte Z."/>
            <person name="Sonet G."/>
            <person name="Van Belleghem S.M."/>
            <person name="Kostlbacher S."/>
            <person name="Vangestel C."/>
        </authorList>
    </citation>
    <scope>NUCLEOTIDE SEQUENCE [LARGE SCALE GENOMIC DNA]</scope>
    <source>
        <strain evidence="7">W744_W776</strain>
    </source>
</reference>
<name>A0AAV6W2W7_9ARAC</name>
<feature type="compositionally biased region" description="Polar residues" evidence="5">
    <location>
        <begin position="111"/>
        <end position="120"/>
    </location>
</feature>
<feature type="compositionally biased region" description="Basic and acidic residues" evidence="5">
    <location>
        <begin position="124"/>
        <end position="136"/>
    </location>
</feature>
<evidence type="ECO:0000259" key="6">
    <source>
        <dbReference type="Pfam" id="PF12325"/>
    </source>
</evidence>
<dbReference type="Gene3D" id="1.20.1170.10">
    <property type="match status" value="1"/>
</dbReference>
<dbReference type="Proteomes" id="UP000827092">
    <property type="component" value="Unassembled WGS sequence"/>
</dbReference>
<evidence type="ECO:0000256" key="3">
    <source>
        <dbReference type="ARBA" id="ARBA00023054"/>
    </source>
</evidence>
<feature type="region of interest" description="Disordered" evidence="5">
    <location>
        <begin position="439"/>
        <end position="576"/>
    </location>
</feature>